<keyword evidence="4" id="KW-1185">Reference proteome</keyword>
<accession>A0ABN0XB14</accession>
<keyword evidence="1" id="KW-0732">Signal</keyword>
<name>A0ABN0XB14_9LACT</name>
<dbReference type="InterPro" id="IPR046878">
    <property type="entry name" value="Big_14"/>
</dbReference>
<organism evidence="3 4">
    <name type="scientific">Alkalibacterium iburiense</name>
    <dbReference type="NCBI Taxonomy" id="290589"/>
    <lineage>
        <taxon>Bacteria</taxon>
        <taxon>Bacillati</taxon>
        <taxon>Bacillota</taxon>
        <taxon>Bacilli</taxon>
        <taxon>Lactobacillales</taxon>
        <taxon>Carnobacteriaceae</taxon>
        <taxon>Alkalibacterium</taxon>
    </lineage>
</organism>
<feature type="chain" id="PRO_5045551497" description="Bacterial Ig-like domain-containing protein" evidence="1">
    <location>
        <begin position="24"/>
        <end position="146"/>
    </location>
</feature>
<feature type="domain" description="Bacterial Ig-like" evidence="2">
    <location>
        <begin position="41"/>
        <end position="144"/>
    </location>
</feature>
<feature type="signal peptide" evidence="1">
    <location>
        <begin position="1"/>
        <end position="23"/>
    </location>
</feature>
<dbReference type="Pfam" id="PF20251">
    <property type="entry name" value="Big_14"/>
    <property type="match status" value="1"/>
</dbReference>
<evidence type="ECO:0000313" key="3">
    <source>
        <dbReference type="EMBL" id="GAA0359752.1"/>
    </source>
</evidence>
<evidence type="ECO:0000259" key="2">
    <source>
        <dbReference type="Pfam" id="PF20251"/>
    </source>
</evidence>
<evidence type="ECO:0000313" key="4">
    <source>
        <dbReference type="Proteomes" id="UP001501166"/>
    </source>
</evidence>
<dbReference type="EMBL" id="BAAACW010000063">
    <property type="protein sequence ID" value="GAA0359752.1"/>
    <property type="molecule type" value="Genomic_DNA"/>
</dbReference>
<proteinExistence type="predicted"/>
<evidence type="ECO:0000256" key="1">
    <source>
        <dbReference type="SAM" id="SignalP"/>
    </source>
</evidence>
<sequence>MTRQTRKLFSFFGIVCMVILLWACTGPEAEPTPYEEVNTLRGVRLTLDKEVYESEDDRFLLTVHNDSSKEVTYGVAYTLEKLNNHQWYVVEPEEEIAFIMIAHILGSGEEAQEEINLDFYEPLEPGHYRIVREIEGEVLTAEFQVR</sequence>
<reference evidence="3 4" key="1">
    <citation type="journal article" date="2019" name="Int. J. Syst. Evol. Microbiol.">
        <title>The Global Catalogue of Microorganisms (GCM) 10K type strain sequencing project: providing services to taxonomists for standard genome sequencing and annotation.</title>
        <authorList>
            <consortium name="The Broad Institute Genomics Platform"/>
            <consortium name="The Broad Institute Genome Sequencing Center for Infectious Disease"/>
            <person name="Wu L."/>
            <person name="Ma J."/>
        </authorList>
    </citation>
    <scope>NUCLEOTIDE SEQUENCE [LARGE SCALE GENOMIC DNA]</scope>
    <source>
        <strain evidence="3 4">JCM 12662</strain>
    </source>
</reference>
<dbReference type="Proteomes" id="UP001501166">
    <property type="component" value="Unassembled WGS sequence"/>
</dbReference>
<gene>
    <name evidence="3" type="ORF">GCM10008932_10430</name>
</gene>
<comment type="caution">
    <text evidence="3">The sequence shown here is derived from an EMBL/GenBank/DDBJ whole genome shotgun (WGS) entry which is preliminary data.</text>
</comment>
<protein>
    <recommendedName>
        <fullName evidence="2">Bacterial Ig-like domain-containing protein</fullName>
    </recommendedName>
</protein>
<dbReference type="RefSeq" id="WP_343754559.1">
    <property type="nucleotide sequence ID" value="NZ_BAAACW010000063.1"/>
</dbReference>